<dbReference type="AlphaFoldDB" id="A0A1G9HK35"/>
<gene>
    <name evidence="4" type="ORF">SAMN04488090_0088</name>
</gene>
<dbReference type="Proteomes" id="UP000198901">
    <property type="component" value="Unassembled WGS sequence"/>
</dbReference>
<dbReference type="Pfam" id="PF00106">
    <property type="entry name" value="adh_short"/>
    <property type="match status" value="1"/>
</dbReference>
<name>A0A1G9HK35_9BACT</name>
<evidence type="ECO:0000313" key="5">
    <source>
        <dbReference type="Proteomes" id="UP000198901"/>
    </source>
</evidence>
<dbReference type="PANTHER" id="PTHR43899">
    <property type="entry name" value="RH59310P"/>
    <property type="match status" value="1"/>
</dbReference>
<dbReference type="PRINTS" id="PR00080">
    <property type="entry name" value="SDRFAMILY"/>
</dbReference>
<dbReference type="STRING" id="563176.SAMN04488090_0088"/>
<evidence type="ECO:0000256" key="1">
    <source>
        <dbReference type="ARBA" id="ARBA00006484"/>
    </source>
</evidence>
<dbReference type="InterPro" id="IPR036291">
    <property type="entry name" value="NAD(P)-bd_dom_sf"/>
</dbReference>
<dbReference type="GO" id="GO:0016491">
    <property type="term" value="F:oxidoreductase activity"/>
    <property type="evidence" value="ECO:0007669"/>
    <property type="project" value="UniProtKB-KW"/>
</dbReference>
<keyword evidence="2" id="KW-0560">Oxidoreductase</keyword>
<dbReference type="SUPFAM" id="SSF51735">
    <property type="entry name" value="NAD(P)-binding Rossmann-fold domains"/>
    <property type="match status" value="1"/>
</dbReference>
<evidence type="ECO:0000256" key="2">
    <source>
        <dbReference type="ARBA" id="ARBA00023002"/>
    </source>
</evidence>
<accession>A0A1G9HK35</accession>
<organism evidence="4 5">
    <name type="scientific">Siphonobacter aquaeclarae</name>
    <dbReference type="NCBI Taxonomy" id="563176"/>
    <lineage>
        <taxon>Bacteria</taxon>
        <taxon>Pseudomonadati</taxon>
        <taxon>Bacteroidota</taxon>
        <taxon>Cytophagia</taxon>
        <taxon>Cytophagales</taxon>
        <taxon>Cytophagaceae</taxon>
        <taxon>Siphonobacter</taxon>
    </lineage>
</organism>
<dbReference type="PIRSF" id="PIRSF000126">
    <property type="entry name" value="11-beta-HSD1"/>
    <property type="match status" value="1"/>
</dbReference>
<dbReference type="EMBL" id="FNGS01000001">
    <property type="protein sequence ID" value="SDL13104.1"/>
    <property type="molecule type" value="Genomic_DNA"/>
</dbReference>
<evidence type="ECO:0000313" key="4">
    <source>
        <dbReference type="EMBL" id="SDL13104.1"/>
    </source>
</evidence>
<sequence length="280" mass="31252">MGGLFRSVVLNSVKAHENMKNQVAVVTGASRGLGKFLALELARRGFSIVLVALPEENIADVARQVRTCGVDAWTYETDLSRKENVIDLTTWVNEQFEVGVLVNNAGRGGTVPFSECGVDYIDQIIQLNVGATALMTHQLLPNLLRQSQAYILNVSSMASFSPIGYKTVYPASKRFVHHFTRGLYQELKGTNVFVSVVMPGSMKTNDNVTARIEKHGFIGKIGLVSPEKVAERAIRQLFRRDSMILVGWSNHLNWLLMTLIPVWIRLPLLTRVVRREIECV</sequence>
<protein>
    <recommendedName>
        <fullName evidence="6">Short-chain dehydrogenase</fullName>
    </recommendedName>
</protein>
<keyword evidence="5" id="KW-1185">Reference proteome</keyword>
<evidence type="ECO:0008006" key="6">
    <source>
        <dbReference type="Google" id="ProtNLM"/>
    </source>
</evidence>
<evidence type="ECO:0000256" key="3">
    <source>
        <dbReference type="RuleBase" id="RU000363"/>
    </source>
</evidence>
<dbReference type="InterPro" id="IPR002347">
    <property type="entry name" value="SDR_fam"/>
</dbReference>
<dbReference type="PANTHER" id="PTHR43899:SF13">
    <property type="entry name" value="RH59310P"/>
    <property type="match status" value="1"/>
</dbReference>
<dbReference type="PRINTS" id="PR00081">
    <property type="entry name" value="GDHRDH"/>
</dbReference>
<dbReference type="CDD" id="cd05233">
    <property type="entry name" value="SDR_c"/>
    <property type="match status" value="1"/>
</dbReference>
<comment type="similarity">
    <text evidence="1 3">Belongs to the short-chain dehydrogenases/reductases (SDR) family.</text>
</comment>
<dbReference type="InterPro" id="IPR051019">
    <property type="entry name" value="VLCFA-Steroid_DH"/>
</dbReference>
<proteinExistence type="inferred from homology"/>
<reference evidence="4 5" key="1">
    <citation type="submission" date="2016-10" db="EMBL/GenBank/DDBJ databases">
        <authorList>
            <person name="de Groot N.N."/>
        </authorList>
    </citation>
    <scope>NUCLEOTIDE SEQUENCE [LARGE SCALE GENOMIC DNA]</scope>
    <source>
        <strain evidence="4 5">DSM 21668</strain>
    </source>
</reference>
<dbReference type="Gene3D" id="3.40.50.720">
    <property type="entry name" value="NAD(P)-binding Rossmann-like Domain"/>
    <property type="match status" value="1"/>
</dbReference>